<dbReference type="EnsemblMetazoa" id="AALFPA23_023186.R34479">
    <property type="protein sequence ID" value="AALFPA23_023186.P34479"/>
    <property type="gene ID" value="AALFPA23_023186"/>
</dbReference>
<keyword evidence="2" id="KW-1185">Reference proteome</keyword>
<reference evidence="1" key="2">
    <citation type="submission" date="2025-05" db="UniProtKB">
        <authorList>
            <consortium name="EnsemblMetazoa"/>
        </authorList>
    </citation>
    <scope>IDENTIFICATION</scope>
    <source>
        <strain evidence="1">Foshan</strain>
    </source>
</reference>
<reference evidence="2" key="1">
    <citation type="journal article" date="2015" name="Proc. Natl. Acad. Sci. U.S.A.">
        <title>Genome sequence of the Asian Tiger mosquito, Aedes albopictus, reveals insights into its biology, genetics, and evolution.</title>
        <authorList>
            <person name="Chen X.G."/>
            <person name="Jiang X."/>
            <person name="Gu J."/>
            <person name="Xu M."/>
            <person name="Wu Y."/>
            <person name="Deng Y."/>
            <person name="Zhang C."/>
            <person name="Bonizzoni M."/>
            <person name="Dermauw W."/>
            <person name="Vontas J."/>
            <person name="Armbruster P."/>
            <person name="Huang X."/>
            <person name="Yang Y."/>
            <person name="Zhang H."/>
            <person name="He W."/>
            <person name="Peng H."/>
            <person name="Liu Y."/>
            <person name="Wu K."/>
            <person name="Chen J."/>
            <person name="Lirakis M."/>
            <person name="Topalis P."/>
            <person name="Van Leeuwen T."/>
            <person name="Hall A.B."/>
            <person name="Jiang X."/>
            <person name="Thorpe C."/>
            <person name="Mueller R.L."/>
            <person name="Sun C."/>
            <person name="Waterhouse R.M."/>
            <person name="Yan G."/>
            <person name="Tu Z.J."/>
            <person name="Fang X."/>
            <person name="James A.A."/>
        </authorList>
    </citation>
    <scope>NUCLEOTIDE SEQUENCE [LARGE SCALE GENOMIC DNA]</scope>
    <source>
        <strain evidence="2">Foshan</strain>
    </source>
</reference>
<sequence>MHDIAEGIVPLTVQLVLSHYYKQKELGMTTDYINQRIHLFAYGYVDKKNRPSANFTDEMLSKPAAYRLKQTASQNLLLLRAFPFLFGHKVPADCEYMCMIGHLINISRILMSTIVSDHMLGSLEEHVKLYEGLFYKTFKRRINKNHHLDHYVYCIQQSGNMKQFNCLVYEQKNKPLKSQSSTCKNFKNICKSLAKRQTFKMVTDILDNPFTDKIVYGPGSIVARNNCRAEKFLHENVSHVFVPKRVSVNGVEFRRNLIVCLKNINDEYYPSYAIIIEIIVIDSKLHFLVKICNTESYDDFLQAYEVSVDSSERLFNTENVHLHSTFSFWSAYGSARKYISRRNYNRDY</sequence>
<evidence type="ECO:0000313" key="2">
    <source>
        <dbReference type="Proteomes" id="UP000069940"/>
    </source>
</evidence>
<proteinExistence type="predicted"/>
<dbReference type="PANTHER" id="PTHR31912:SF34">
    <property type="entry name" value="NOTOCHORD-RELATED PROTEIN"/>
    <property type="match status" value="1"/>
</dbReference>
<dbReference type="Proteomes" id="UP000069940">
    <property type="component" value="Unassembled WGS sequence"/>
</dbReference>
<dbReference type="RefSeq" id="XP_062711067.1">
    <property type="nucleotide sequence ID" value="XM_062855083.1"/>
</dbReference>
<accession>A0ABM1ZZZ4</accession>
<dbReference type="GeneID" id="115265251"/>
<dbReference type="PANTHER" id="PTHR31912">
    <property type="entry name" value="IP13529P"/>
    <property type="match status" value="1"/>
</dbReference>
<organism evidence="1 2">
    <name type="scientific">Aedes albopictus</name>
    <name type="common">Asian tiger mosquito</name>
    <name type="synonym">Stegomyia albopicta</name>
    <dbReference type="NCBI Taxonomy" id="7160"/>
    <lineage>
        <taxon>Eukaryota</taxon>
        <taxon>Metazoa</taxon>
        <taxon>Ecdysozoa</taxon>
        <taxon>Arthropoda</taxon>
        <taxon>Hexapoda</taxon>
        <taxon>Insecta</taxon>
        <taxon>Pterygota</taxon>
        <taxon>Neoptera</taxon>
        <taxon>Endopterygota</taxon>
        <taxon>Diptera</taxon>
        <taxon>Nematocera</taxon>
        <taxon>Culicoidea</taxon>
        <taxon>Culicidae</taxon>
        <taxon>Culicinae</taxon>
        <taxon>Aedini</taxon>
        <taxon>Aedes</taxon>
        <taxon>Stegomyia</taxon>
    </lineage>
</organism>
<name>A0ABM1ZZZ4_AEDAL</name>
<protein>
    <submittedName>
        <fullName evidence="1">Uncharacterized protein</fullName>
    </submittedName>
</protein>
<evidence type="ECO:0000313" key="1">
    <source>
        <dbReference type="EnsemblMetazoa" id="AALFPA23_023186.P34479"/>
    </source>
</evidence>